<feature type="compositionally biased region" description="Basic and acidic residues" evidence="1">
    <location>
        <begin position="203"/>
        <end position="213"/>
    </location>
</feature>
<accession>A0A388JPA4</accession>
<feature type="compositionally biased region" description="Pro residues" evidence="1">
    <location>
        <begin position="1081"/>
        <end position="1094"/>
    </location>
</feature>
<dbReference type="Gramene" id="GBG59607">
    <property type="protein sequence ID" value="GBG59607"/>
    <property type="gene ID" value="CBR_g49871"/>
</dbReference>
<organism evidence="2 3">
    <name type="scientific">Chara braunii</name>
    <name type="common">Braun's stonewort</name>
    <dbReference type="NCBI Taxonomy" id="69332"/>
    <lineage>
        <taxon>Eukaryota</taxon>
        <taxon>Viridiplantae</taxon>
        <taxon>Streptophyta</taxon>
        <taxon>Charophyceae</taxon>
        <taxon>Charales</taxon>
        <taxon>Characeae</taxon>
        <taxon>Chara</taxon>
    </lineage>
</organism>
<feature type="region of interest" description="Disordered" evidence="1">
    <location>
        <begin position="755"/>
        <end position="791"/>
    </location>
</feature>
<feature type="compositionally biased region" description="Acidic residues" evidence="1">
    <location>
        <begin position="585"/>
        <end position="616"/>
    </location>
</feature>
<feature type="compositionally biased region" description="Polar residues" evidence="1">
    <location>
        <begin position="1058"/>
        <end position="1071"/>
    </location>
</feature>
<comment type="caution">
    <text evidence="2">The sequence shown here is derived from an EMBL/GenBank/DDBJ whole genome shotgun (WGS) entry which is preliminary data.</text>
</comment>
<feature type="region of interest" description="Disordered" evidence="1">
    <location>
        <begin position="148"/>
        <end position="253"/>
    </location>
</feature>
<name>A0A388JPA4_CHABU</name>
<protein>
    <submittedName>
        <fullName evidence="2">Uncharacterized protein</fullName>
    </submittedName>
</protein>
<feature type="region of interest" description="Disordered" evidence="1">
    <location>
        <begin position="1050"/>
        <end position="1097"/>
    </location>
</feature>
<dbReference type="Proteomes" id="UP000265515">
    <property type="component" value="Unassembled WGS sequence"/>
</dbReference>
<evidence type="ECO:0000313" key="2">
    <source>
        <dbReference type="EMBL" id="GBG59607.1"/>
    </source>
</evidence>
<gene>
    <name evidence="2" type="ORF">CBR_g49871</name>
</gene>
<feature type="compositionally biased region" description="Basic residues" evidence="1">
    <location>
        <begin position="650"/>
        <end position="665"/>
    </location>
</feature>
<evidence type="ECO:0000256" key="1">
    <source>
        <dbReference type="SAM" id="MobiDB-lite"/>
    </source>
</evidence>
<keyword evidence="3" id="KW-1185">Reference proteome</keyword>
<feature type="compositionally biased region" description="Basic and acidic residues" evidence="1">
    <location>
        <begin position="375"/>
        <end position="384"/>
    </location>
</feature>
<sequence length="1393" mass="148445">MLDCGYVLPWQRDEGMLDCQVRLEVELVRTGMRRGMTKEEIARQAALITRDPIEASTPPSADAVFGRRTCIFHPHTREDDSDEELIPEAADDPALLIPREIDETHDDPGDEETRAHTARQAVKRADREMLVGEEEFWGPFGEVVSTGDVCADRGRGSHAGTSSRERRGGSPVEVTITFPGDLAGGGATVGNTSGGGDDTSGDGGRDGHSRGGRDSSSSNNNSVGGGGSNSGGGGGTSGGSGGDSSCRHRGTAGGAAAVEGEVATAMQEEEALSAVAVEGEVAGPVEEEITAAAEVPHRGGDKRLMQQFLMEELDPVIAGMTLGVARGLGISDSEMGTHIDFDLSTGLPPSCGGATSTDRAPSRDEAAGETLTQTPRERTTTESPDAARDIIGRERARLMTSNDPRAQALARALEERKSRGTGRDVVGRDVGDTALYGRTDIDLDSTRPVTEHTARLQSGLGHRGARTPAAREVAAAPCEPHRGRGIGLSNSALDQALRAVTRVVHEQTPRKRGVTPRPRPLPAQGGAALGESSRAEGLGMPRGSRRLQTVGKASARVVVLRKGGDPVTVEEGDPKTGPPAHAVREDDEDYEGEEEGEEEESESHDSVTDDDNEDESPPPPPTRALRRSSAPTSSSAGRRGRSTSDTRGGTRSRRRRSEKGKRRARSGVYHYLVVDQKVDNKGVMMLCCTFWNKVFQRTQFQATRHFIQTNYCKDISDEALYEIARRAQQKFESDQMERVARYAAERGLNVLDTSAARGGEAGRRPVEGGVGGDGGHDAPDHPLGVGGGDTKEGVIHVDREARGPGEEGVPGHKDVLGPDFYPGTGQRMEDWLRRAGKGSATEGSSKRKEGGTDSAATRAGKRLREHKVLEVYGGEWVARHKKTFLRWLYSSGVSFNAFRNQAWKAYQQVLLEQPGSSPRTMLPNHSEIASMRAMETHRAELAEELEESCASLVERNWDVHEGIHTKKRNQLAFKKVVQLVDFTTNVRLAEYRRAGCGYVLPWQRDEGMLNCQAGLEVEPVRTGTGRGMTEEEIARQVALITWDPIGASAPPSADAVLGTSSTEARVTTPTPTERESSMLPPSAPSPTPPSPVSPLQPYMAATDTEELASSLPQHVLLRRGGAVLQPRLRSPSPEILHEEGPPSATPVEGEMAPAAVADATVAAVVDEIAATAAAAVLEEVAAAVVEEEAPTATVEGITAVVIEEIAAARGAATMEGEVAAEVEEEETPSATAVEGEVVVPVQEEIAAAAEVPHGRGDERLMQHLLTEELDPVIAGMTPGVARGLGISDSEMGTHIDFDLSMGLPPSCGAATSTDRALLRDEVAGETSTQTPRERTTTKSPDATRDIMERERARLMASSNPRAQAFARALEERRSRQTGRDGGQGGAVVGEDAR</sequence>
<proteinExistence type="predicted"/>
<feature type="compositionally biased region" description="Basic and acidic residues" evidence="1">
    <location>
        <begin position="1331"/>
        <end position="1353"/>
    </location>
</feature>
<feature type="region of interest" description="Disordered" evidence="1">
    <location>
        <begin position="1320"/>
        <end position="1393"/>
    </location>
</feature>
<feature type="compositionally biased region" description="Gly residues" evidence="1">
    <location>
        <begin position="223"/>
        <end position="242"/>
    </location>
</feature>
<dbReference type="EMBL" id="BFEA01000005">
    <property type="protein sequence ID" value="GBG59607.1"/>
    <property type="molecule type" value="Genomic_DNA"/>
</dbReference>
<feature type="region of interest" description="Disordered" evidence="1">
    <location>
        <begin position="504"/>
        <end position="665"/>
    </location>
</feature>
<feature type="compositionally biased region" description="Gly residues" evidence="1">
    <location>
        <begin position="182"/>
        <end position="202"/>
    </location>
</feature>
<feature type="region of interest" description="Disordered" evidence="1">
    <location>
        <begin position="103"/>
        <end position="122"/>
    </location>
</feature>
<feature type="region of interest" description="Disordered" evidence="1">
    <location>
        <begin position="347"/>
        <end position="384"/>
    </location>
</feature>
<feature type="region of interest" description="Disordered" evidence="1">
    <location>
        <begin position="834"/>
        <end position="860"/>
    </location>
</feature>
<evidence type="ECO:0000313" key="3">
    <source>
        <dbReference type="Proteomes" id="UP000265515"/>
    </source>
</evidence>
<feature type="compositionally biased region" description="Basic and acidic residues" evidence="1">
    <location>
        <begin position="1368"/>
        <end position="1378"/>
    </location>
</feature>
<feature type="compositionally biased region" description="Low complexity" evidence="1">
    <location>
        <begin position="627"/>
        <end position="649"/>
    </location>
</feature>
<reference evidence="2 3" key="1">
    <citation type="journal article" date="2018" name="Cell">
        <title>The Chara Genome: Secondary Complexity and Implications for Plant Terrestrialization.</title>
        <authorList>
            <person name="Nishiyama T."/>
            <person name="Sakayama H."/>
            <person name="Vries J.D."/>
            <person name="Buschmann H."/>
            <person name="Saint-Marcoux D."/>
            <person name="Ullrich K.K."/>
            <person name="Haas F.B."/>
            <person name="Vanderstraeten L."/>
            <person name="Becker D."/>
            <person name="Lang D."/>
            <person name="Vosolsobe S."/>
            <person name="Rombauts S."/>
            <person name="Wilhelmsson P.K.I."/>
            <person name="Janitza P."/>
            <person name="Kern R."/>
            <person name="Heyl A."/>
            <person name="Rumpler F."/>
            <person name="Villalobos L.I.A.C."/>
            <person name="Clay J.M."/>
            <person name="Skokan R."/>
            <person name="Toyoda A."/>
            <person name="Suzuki Y."/>
            <person name="Kagoshima H."/>
            <person name="Schijlen E."/>
            <person name="Tajeshwar N."/>
            <person name="Catarino B."/>
            <person name="Hetherington A.J."/>
            <person name="Saltykova A."/>
            <person name="Bonnot C."/>
            <person name="Breuninger H."/>
            <person name="Symeonidi A."/>
            <person name="Radhakrishnan G.V."/>
            <person name="Van Nieuwerburgh F."/>
            <person name="Deforce D."/>
            <person name="Chang C."/>
            <person name="Karol K.G."/>
            <person name="Hedrich R."/>
            <person name="Ulvskov P."/>
            <person name="Glockner G."/>
            <person name="Delwiche C.F."/>
            <person name="Petrasek J."/>
            <person name="Van de Peer Y."/>
            <person name="Friml J."/>
            <person name="Beilby M."/>
            <person name="Dolan L."/>
            <person name="Kohara Y."/>
            <person name="Sugano S."/>
            <person name="Fujiyama A."/>
            <person name="Delaux P.-M."/>
            <person name="Quint M."/>
            <person name="TheiBen G."/>
            <person name="Hagemann M."/>
            <person name="Harholt J."/>
            <person name="Dunand C."/>
            <person name="Zachgo S."/>
            <person name="Langdale J."/>
            <person name="Maumus F."/>
            <person name="Straeten D.V.D."/>
            <person name="Gould S.B."/>
            <person name="Rensing S.A."/>
        </authorList>
    </citation>
    <scope>NUCLEOTIDE SEQUENCE [LARGE SCALE GENOMIC DNA]</scope>
    <source>
        <strain evidence="2 3">S276</strain>
    </source>
</reference>